<dbReference type="RefSeq" id="WP_377402136.1">
    <property type="nucleotide sequence ID" value="NZ_JBHTFQ010000004.1"/>
</dbReference>
<dbReference type="Proteomes" id="UP001596516">
    <property type="component" value="Unassembled WGS sequence"/>
</dbReference>
<dbReference type="PANTHER" id="PTHR30086:SF20">
    <property type="entry name" value="ARGININE EXPORTER PROTEIN ARGO-RELATED"/>
    <property type="match status" value="1"/>
</dbReference>
<feature type="transmembrane region" description="Helical" evidence="6">
    <location>
        <begin position="110"/>
        <end position="128"/>
    </location>
</feature>
<gene>
    <name evidence="7" type="ORF">ACFQXB_08515</name>
</gene>
<dbReference type="InterPro" id="IPR001123">
    <property type="entry name" value="LeuE-type"/>
</dbReference>
<keyword evidence="5 6" id="KW-0472">Membrane</keyword>
<evidence type="ECO:0000256" key="5">
    <source>
        <dbReference type="ARBA" id="ARBA00023136"/>
    </source>
</evidence>
<organism evidence="7 8">
    <name type="scientific">Plastorhodobacter daqingensis</name>
    <dbReference type="NCBI Taxonomy" id="1387281"/>
    <lineage>
        <taxon>Bacteria</taxon>
        <taxon>Pseudomonadati</taxon>
        <taxon>Pseudomonadota</taxon>
        <taxon>Alphaproteobacteria</taxon>
        <taxon>Rhodobacterales</taxon>
        <taxon>Paracoccaceae</taxon>
        <taxon>Plastorhodobacter</taxon>
    </lineage>
</organism>
<keyword evidence="2" id="KW-1003">Cell membrane</keyword>
<dbReference type="PANTHER" id="PTHR30086">
    <property type="entry name" value="ARGININE EXPORTER PROTEIN ARGO"/>
    <property type="match status" value="1"/>
</dbReference>
<proteinExistence type="predicted"/>
<reference evidence="8" key="1">
    <citation type="journal article" date="2019" name="Int. J. Syst. Evol. Microbiol.">
        <title>The Global Catalogue of Microorganisms (GCM) 10K type strain sequencing project: providing services to taxonomists for standard genome sequencing and annotation.</title>
        <authorList>
            <consortium name="The Broad Institute Genomics Platform"/>
            <consortium name="The Broad Institute Genome Sequencing Center for Infectious Disease"/>
            <person name="Wu L."/>
            <person name="Ma J."/>
        </authorList>
    </citation>
    <scope>NUCLEOTIDE SEQUENCE [LARGE SCALE GENOMIC DNA]</scope>
    <source>
        <strain evidence="8">CGMCC 1.12750</strain>
    </source>
</reference>
<evidence type="ECO:0000256" key="2">
    <source>
        <dbReference type="ARBA" id="ARBA00022475"/>
    </source>
</evidence>
<feature type="transmembrane region" description="Helical" evidence="6">
    <location>
        <begin position="6"/>
        <end position="28"/>
    </location>
</feature>
<comment type="subcellular location">
    <subcellularLocation>
        <location evidence="1">Cell membrane</location>
        <topology evidence="1">Multi-pass membrane protein</topology>
    </subcellularLocation>
</comment>
<dbReference type="Pfam" id="PF01810">
    <property type="entry name" value="LysE"/>
    <property type="match status" value="1"/>
</dbReference>
<protein>
    <submittedName>
        <fullName evidence="7">LysE/ArgO family amino acid transporter</fullName>
    </submittedName>
</protein>
<evidence type="ECO:0000256" key="6">
    <source>
        <dbReference type="SAM" id="Phobius"/>
    </source>
</evidence>
<evidence type="ECO:0000256" key="1">
    <source>
        <dbReference type="ARBA" id="ARBA00004651"/>
    </source>
</evidence>
<accession>A0ABW2ULA2</accession>
<keyword evidence="8" id="KW-1185">Reference proteome</keyword>
<keyword evidence="3 6" id="KW-0812">Transmembrane</keyword>
<evidence type="ECO:0000256" key="4">
    <source>
        <dbReference type="ARBA" id="ARBA00022989"/>
    </source>
</evidence>
<keyword evidence="4 6" id="KW-1133">Transmembrane helix</keyword>
<comment type="caution">
    <text evidence="7">The sequence shown here is derived from an EMBL/GenBank/DDBJ whole genome shotgun (WGS) entry which is preliminary data.</text>
</comment>
<dbReference type="EMBL" id="JBHTFQ010000004">
    <property type="protein sequence ID" value="MFC7704234.1"/>
    <property type="molecule type" value="Genomic_DNA"/>
</dbReference>
<feature type="transmembrane region" description="Helical" evidence="6">
    <location>
        <begin position="37"/>
        <end position="60"/>
    </location>
</feature>
<feature type="transmembrane region" description="Helical" evidence="6">
    <location>
        <begin position="148"/>
        <end position="171"/>
    </location>
</feature>
<evidence type="ECO:0000313" key="8">
    <source>
        <dbReference type="Proteomes" id="UP001596516"/>
    </source>
</evidence>
<sequence length="203" mass="21427">MAFDIYLTGLTMGLGLIVAIGAQNAFVLRQGLRGTHVLAVCLTCAASDAALILLGVSSFGRIATALPWIDPLMRFGGAGFLFWYGARSLHSALRSSAALTTSGAGPSDPLPQVLLACLAITWLNPHVYLDTVVLLGTISTQFPGSETVFAAGAITGSFLFFFTLGYGAGWLRPVFARPGAWRLLEVAIAAIMWTIALRLVLNP</sequence>
<evidence type="ECO:0000256" key="3">
    <source>
        <dbReference type="ARBA" id="ARBA00022692"/>
    </source>
</evidence>
<evidence type="ECO:0000313" key="7">
    <source>
        <dbReference type="EMBL" id="MFC7704234.1"/>
    </source>
</evidence>
<feature type="transmembrane region" description="Helical" evidence="6">
    <location>
        <begin position="183"/>
        <end position="201"/>
    </location>
</feature>
<name>A0ABW2ULA2_9RHOB</name>